<dbReference type="AlphaFoldDB" id="A0A1G9HZ70"/>
<proteinExistence type="predicted"/>
<organism evidence="2 3">
    <name type="scientific">Romboutsia lituseburensis DSM 797</name>
    <dbReference type="NCBI Taxonomy" id="1121325"/>
    <lineage>
        <taxon>Bacteria</taxon>
        <taxon>Bacillati</taxon>
        <taxon>Bacillota</taxon>
        <taxon>Clostridia</taxon>
        <taxon>Peptostreptococcales</taxon>
        <taxon>Peptostreptococcaceae</taxon>
        <taxon>Romboutsia</taxon>
    </lineage>
</organism>
<dbReference type="Pfam" id="PF13679">
    <property type="entry name" value="Methyltransf_32"/>
    <property type="match status" value="1"/>
</dbReference>
<dbReference type="Proteomes" id="UP000199068">
    <property type="component" value="Unassembled WGS sequence"/>
</dbReference>
<dbReference type="RefSeq" id="WP_092721686.1">
    <property type="nucleotide sequence ID" value="NZ_FNGW01000001.1"/>
</dbReference>
<gene>
    <name evidence="2" type="ORF">SAMN04515677_10136</name>
</gene>
<dbReference type="InterPro" id="IPR029063">
    <property type="entry name" value="SAM-dependent_MTases_sf"/>
</dbReference>
<dbReference type="SUPFAM" id="SSF53335">
    <property type="entry name" value="S-adenosyl-L-methionine-dependent methyltransferases"/>
    <property type="match status" value="1"/>
</dbReference>
<name>A0A1G9HZ70_9FIRM</name>
<keyword evidence="3" id="KW-1185">Reference proteome</keyword>
<evidence type="ECO:0000313" key="3">
    <source>
        <dbReference type="Proteomes" id="UP000199068"/>
    </source>
</evidence>
<dbReference type="GO" id="GO:0032259">
    <property type="term" value="P:methylation"/>
    <property type="evidence" value="ECO:0007669"/>
    <property type="project" value="UniProtKB-KW"/>
</dbReference>
<feature type="domain" description="Methyltransferase" evidence="1">
    <location>
        <begin position="34"/>
        <end position="98"/>
    </location>
</feature>
<dbReference type="EMBL" id="FNGW01000001">
    <property type="protein sequence ID" value="SDL18152.1"/>
    <property type="molecule type" value="Genomic_DNA"/>
</dbReference>
<reference evidence="2 3" key="1">
    <citation type="submission" date="2016-10" db="EMBL/GenBank/DDBJ databases">
        <authorList>
            <person name="de Groot N.N."/>
        </authorList>
    </citation>
    <scope>NUCLEOTIDE SEQUENCE [LARGE SCALE GENOMIC DNA]</scope>
    <source>
        <strain evidence="2 3">DSM 797</strain>
    </source>
</reference>
<keyword evidence="2" id="KW-0489">Methyltransferase</keyword>
<evidence type="ECO:0000259" key="1">
    <source>
        <dbReference type="Pfam" id="PF13679"/>
    </source>
</evidence>
<sequence>MQEALYEKLLNIKTTGEELWSDKINHYHPYQATLYEALEDLFKEYSLTTNDNIVDFGCGKGRLNFYINYYFNSTVTGIEMDDKYYKECLLNKENYLKMHKKSSNKINFECCFAQNYQIKPLENKFYFFNPFSVQIFRKIIDNIIISAYEYNKAVDLILYYPSEDYIYYLENETSFILHKEIRISNLYGKDSQEVFLIYKFEY</sequence>
<dbReference type="Gene3D" id="3.40.50.150">
    <property type="entry name" value="Vaccinia Virus protein VP39"/>
    <property type="match status" value="1"/>
</dbReference>
<accession>A0A1G9HZ70</accession>
<dbReference type="GO" id="GO:0008168">
    <property type="term" value="F:methyltransferase activity"/>
    <property type="evidence" value="ECO:0007669"/>
    <property type="project" value="UniProtKB-KW"/>
</dbReference>
<keyword evidence="2" id="KW-0808">Transferase</keyword>
<dbReference type="STRING" id="1121325.SAMN04515677_10136"/>
<evidence type="ECO:0000313" key="2">
    <source>
        <dbReference type="EMBL" id="SDL18152.1"/>
    </source>
</evidence>
<protein>
    <submittedName>
        <fullName evidence="2">Methyltransferase domain-containing protein</fullName>
    </submittedName>
</protein>
<dbReference type="InterPro" id="IPR025714">
    <property type="entry name" value="Methyltranfer_dom"/>
</dbReference>